<accession>A0A9E3HDM2</accession>
<name>A0A9E3HDM2_9NOST</name>
<comment type="caution">
    <text evidence="2">The sequence shown here is derived from an EMBL/GenBank/DDBJ whole genome shotgun (WGS) entry which is preliminary data.</text>
</comment>
<protein>
    <submittedName>
        <fullName evidence="2">CbtB-domain containing protein</fullName>
    </submittedName>
</protein>
<dbReference type="EMBL" id="JAHHHW010000143">
    <property type="protein sequence ID" value="MBW4434781.1"/>
    <property type="molecule type" value="Genomic_DNA"/>
</dbReference>
<keyword evidence="1" id="KW-0812">Transmembrane</keyword>
<dbReference type="AlphaFoldDB" id="A0A9E3HDM2"/>
<evidence type="ECO:0000256" key="1">
    <source>
        <dbReference type="SAM" id="Phobius"/>
    </source>
</evidence>
<reference evidence="2" key="2">
    <citation type="journal article" date="2022" name="Microbiol. Resour. Announc.">
        <title>Metagenome Sequencing to Explore Phylogenomics of Terrestrial Cyanobacteria.</title>
        <authorList>
            <person name="Ward R.D."/>
            <person name="Stajich J.E."/>
            <person name="Johansen J.R."/>
            <person name="Huntemann M."/>
            <person name="Clum A."/>
            <person name="Foster B."/>
            <person name="Foster B."/>
            <person name="Roux S."/>
            <person name="Palaniappan K."/>
            <person name="Varghese N."/>
            <person name="Mukherjee S."/>
            <person name="Reddy T.B.K."/>
            <person name="Daum C."/>
            <person name="Copeland A."/>
            <person name="Chen I.A."/>
            <person name="Ivanova N.N."/>
            <person name="Kyrpides N.C."/>
            <person name="Shapiro N."/>
            <person name="Eloe-Fadrosh E.A."/>
            <person name="Pietrasiak N."/>
        </authorList>
    </citation>
    <scope>NUCLEOTIDE SEQUENCE</scope>
    <source>
        <strain evidence="2">HA4357-MV3</strain>
    </source>
</reference>
<evidence type="ECO:0000313" key="2">
    <source>
        <dbReference type="EMBL" id="MBW4434781.1"/>
    </source>
</evidence>
<dbReference type="InterPro" id="IPR012667">
    <property type="entry name" value="CbtB_put"/>
</dbReference>
<keyword evidence="1" id="KW-1133">Transmembrane helix</keyword>
<gene>
    <name evidence="2" type="ORF">KME28_24485</name>
</gene>
<organism evidence="2 3">
    <name type="scientific">Pelatocladus maniniholoensis HA4357-MV3</name>
    <dbReference type="NCBI Taxonomy" id="1117104"/>
    <lineage>
        <taxon>Bacteria</taxon>
        <taxon>Bacillati</taxon>
        <taxon>Cyanobacteriota</taxon>
        <taxon>Cyanophyceae</taxon>
        <taxon>Nostocales</taxon>
        <taxon>Nostocaceae</taxon>
        <taxon>Pelatocladus</taxon>
    </lineage>
</organism>
<keyword evidence="1" id="KW-0472">Membrane</keyword>
<sequence length="63" mass="7055">MHTQAHPSVWQKTAQITLSKPVQATLYVSLSALTLWTVYFSTLSAVHNSAHSLRHHTLMVSCH</sequence>
<evidence type="ECO:0000313" key="3">
    <source>
        <dbReference type="Proteomes" id="UP000813215"/>
    </source>
</evidence>
<reference evidence="2" key="1">
    <citation type="submission" date="2021-05" db="EMBL/GenBank/DDBJ databases">
        <authorList>
            <person name="Pietrasiak N."/>
            <person name="Ward R."/>
            <person name="Stajich J.E."/>
            <person name="Kurbessoian T."/>
        </authorList>
    </citation>
    <scope>NUCLEOTIDE SEQUENCE</scope>
    <source>
        <strain evidence="2">HA4357-MV3</strain>
    </source>
</reference>
<dbReference type="Proteomes" id="UP000813215">
    <property type="component" value="Unassembled WGS sequence"/>
</dbReference>
<dbReference type="Pfam" id="PF09489">
    <property type="entry name" value="CbtB"/>
    <property type="match status" value="1"/>
</dbReference>
<proteinExistence type="predicted"/>
<feature type="transmembrane region" description="Helical" evidence="1">
    <location>
        <begin position="26"/>
        <end position="46"/>
    </location>
</feature>